<proteinExistence type="predicted"/>
<sequence length="313" mass="33715">MSDRKRRLIGVGAAAASMVLLASACGGGGEGVSTGPEEGEGGGQDITIGLIPWEEGIAVTHLWKVILEEKGYNVTIENVDVAPVFEGTANGDIDLFLDTWLPNTHGDYWDQYGDSLEDLGAWNEGASLELTVPSYMEDINSIEDLKGEGDTFNGEIIGIESGSGLVQTTEEEAMPAYGLDGEYELVKSSTPAMLEALNTAIEDEEPIVVTLWRPHIVYAQQDLKDLEDPEGAMGEPESLHSVGREGFGEDFPEVAEWLGDFKLDDEQINSLETSIILDHEGAEDEGARAWLADNPEFVEETLGADAEGLDFSS</sequence>
<keyword evidence="4" id="KW-0472">Membrane</keyword>
<feature type="signal peptide" evidence="5">
    <location>
        <begin position="1"/>
        <end position="24"/>
    </location>
</feature>
<dbReference type="CDD" id="cd13639">
    <property type="entry name" value="PBP2_OpuAC_like"/>
    <property type="match status" value="1"/>
</dbReference>
<dbReference type="GO" id="GO:0015226">
    <property type="term" value="F:carnitine transmembrane transporter activity"/>
    <property type="evidence" value="ECO:0007669"/>
    <property type="project" value="TreeGrafter"/>
</dbReference>
<evidence type="ECO:0000256" key="2">
    <source>
        <dbReference type="ARBA" id="ARBA00022448"/>
    </source>
</evidence>
<evidence type="ECO:0000256" key="3">
    <source>
        <dbReference type="ARBA" id="ARBA00022475"/>
    </source>
</evidence>
<evidence type="ECO:0000313" key="8">
    <source>
        <dbReference type="Proteomes" id="UP000575985"/>
    </source>
</evidence>
<evidence type="ECO:0000256" key="5">
    <source>
        <dbReference type="SAM" id="SignalP"/>
    </source>
</evidence>
<comment type="caution">
    <text evidence="7">The sequence shown here is derived from an EMBL/GenBank/DDBJ whole genome shotgun (WGS) entry which is preliminary data.</text>
</comment>
<accession>A0A853BPC5</accession>
<feature type="chain" id="PRO_5032830028" evidence="5">
    <location>
        <begin position="25"/>
        <end position="313"/>
    </location>
</feature>
<dbReference type="Gene3D" id="3.10.105.10">
    <property type="entry name" value="Dipeptide-binding Protein, Domain 3"/>
    <property type="match status" value="2"/>
</dbReference>
<dbReference type="GO" id="GO:0015871">
    <property type="term" value="P:choline transport"/>
    <property type="evidence" value="ECO:0007669"/>
    <property type="project" value="TreeGrafter"/>
</dbReference>
<reference evidence="7 8" key="1">
    <citation type="submission" date="2020-07" db="EMBL/GenBank/DDBJ databases">
        <title>Sequencing the genomes of 1000 actinobacteria strains.</title>
        <authorList>
            <person name="Klenk H.-P."/>
        </authorList>
    </citation>
    <scope>NUCLEOTIDE SEQUENCE [LARGE SCALE GENOMIC DNA]</scope>
    <source>
        <strain evidence="7 8">DSM 45927</strain>
    </source>
</reference>
<dbReference type="PROSITE" id="PS51257">
    <property type="entry name" value="PROKAR_LIPOPROTEIN"/>
    <property type="match status" value="1"/>
</dbReference>
<dbReference type="GO" id="GO:0043190">
    <property type="term" value="C:ATP-binding cassette (ABC) transporter complex"/>
    <property type="evidence" value="ECO:0007669"/>
    <property type="project" value="InterPro"/>
</dbReference>
<evidence type="ECO:0000256" key="4">
    <source>
        <dbReference type="ARBA" id="ARBA00023136"/>
    </source>
</evidence>
<dbReference type="GO" id="GO:0031460">
    <property type="term" value="P:glycine betaine transport"/>
    <property type="evidence" value="ECO:0007669"/>
    <property type="project" value="TreeGrafter"/>
</dbReference>
<dbReference type="EMBL" id="JACCFO010000001">
    <property type="protein sequence ID" value="NYI97298.1"/>
    <property type="molecule type" value="Genomic_DNA"/>
</dbReference>
<name>A0A853BPC5_9ACTN</name>
<dbReference type="GO" id="GO:0005275">
    <property type="term" value="F:amine transmembrane transporter activity"/>
    <property type="evidence" value="ECO:0007669"/>
    <property type="project" value="TreeGrafter"/>
</dbReference>
<dbReference type="Gene3D" id="3.40.190.100">
    <property type="entry name" value="Glycine betaine-binding periplasmic protein, domain 2"/>
    <property type="match status" value="1"/>
</dbReference>
<dbReference type="AlphaFoldDB" id="A0A853BPC5"/>
<keyword evidence="3" id="KW-1003">Cell membrane</keyword>
<comment type="subcellular location">
    <subcellularLocation>
        <location evidence="1">Cell membrane</location>
    </subcellularLocation>
</comment>
<organism evidence="7 8">
    <name type="scientific">Streptomonospora nanhaiensis</name>
    <dbReference type="NCBI Taxonomy" id="1323731"/>
    <lineage>
        <taxon>Bacteria</taxon>
        <taxon>Bacillati</taxon>
        <taxon>Actinomycetota</taxon>
        <taxon>Actinomycetes</taxon>
        <taxon>Streptosporangiales</taxon>
        <taxon>Nocardiopsidaceae</taxon>
        <taxon>Streptomonospora</taxon>
    </lineage>
</organism>
<keyword evidence="8" id="KW-1185">Reference proteome</keyword>
<dbReference type="Proteomes" id="UP000575985">
    <property type="component" value="Unassembled WGS sequence"/>
</dbReference>
<protein>
    <submittedName>
        <fullName evidence="7">Glycine betaine/proline transport system substrate-binding protein</fullName>
    </submittedName>
</protein>
<feature type="domain" description="ABC-type glycine betaine transport system substrate-binding" evidence="6">
    <location>
        <begin position="45"/>
        <end position="292"/>
    </location>
</feature>
<dbReference type="SUPFAM" id="SSF53850">
    <property type="entry name" value="Periplasmic binding protein-like II"/>
    <property type="match status" value="1"/>
</dbReference>
<evidence type="ECO:0000313" key="7">
    <source>
        <dbReference type="EMBL" id="NYI97298.1"/>
    </source>
</evidence>
<gene>
    <name evidence="7" type="ORF">HNR12_003575</name>
</gene>
<dbReference type="InterPro" id="IPR007210">
    <property type="entry name" value="ABC_Gly_betaine_transp_sub-bd"/>
</dbReference>
<dbReference type="PANTHER" id="PTHR47737:SF1">
    <property type="entry name" value="GLYCINE BETAINE_PROLINE BETAINE TRANSPORT SYSTEM PERMEASE PROTEIN PROW"/>
    <property type="match status" value="1"/>
</dbReference>
<keyword evidence="2" id="KW-0813">Transport</keyword>
<dbReference type="Pfam" id="PF04069">
    <property type="entry name" value="OpuAC"/>
    <property type="match status" value="1"/>
</dbReference>
<evidence type="ECO:0000256" key="1">
    <source>
        <dbReference type="ARBA" id="ARBA00004236"/>
    </source>
</evidence>
<dbReference type="PANTHER" id="PTHR47737">
    <property type="entry name" value="GLYCINE BETAINE/PROLINE BETAINE TRANSPORT SYSTEM PERMEASE PROTEIN PROW"/>
    <property type="match status" value="1"/>
</dbReference>
<keyword evidence="5" id="KW-0732">Signal</keyword>
<evidence type="ECO:0000259" key="6">
    <source>
        <dbReference type="Pfam" id="PF04069"/>
    </source>
</evidence>